<feature type="compositionally biased region" description="Polar residues" evidence="1">
    <location>
        <begin position="301"/>
        <end position="325"/>
    </location>
</feature>
<feature type="compositionally biased region" description="Low complexity" evidence="1">
    <location>
        <begin position="391"/>
        <end position="415"/>
    </location>
</feature>
<reference evidence="3" key="1">
    <citation type="journal article" date="2006" name="PLoS Biol.">
        <title>Macronuclear genome sequence of the ciliate Tetrahymena thermophila, a model eukaryote.</title>
        <authorList>
            <person name="Eisen J.A."/>
            <person name="Coyne R.S."/>
            <person name="Wu M."/>
            <person name="Wu D."/>
            <person name="Thiagarajan M."/>
            <person name="Wortman J.R."/>
            <person name="Badger J.H."/>
            <person name="Ren Q."/>
            <person name="Amedeo P."/>
            <person name="Jones K.M."/>
            <person name="Tallon L.J."/>
            <person name="Delcher A.L."/>
            <person name="Salzberg S.L."/>
            <person name="Silva J.C."/>
            <person name="Haas B.J."/>
            <person name="Majoros W.H."/>
            <person name="Farzad M."/>
            <person name="Carlton J.M."/>
            <person name="Smith R.K. Jr."/>
            <person name="Garg J."/>
            <person name="Pearlman R.E."/>
            <person name="Karrer K.M."/>
            <person name="Sun L."/>
            <person name="Manning G."/>
            <person name="Elde N.C."/>
            <person name="Turkewitz A.P."/>
            <person name="Asai D.J."/>
            <person name="Wilkes D.E."/>
            <person name="Wang Y."/>
            <person name="Cai H."/>
            <person name="Collins K."/>
            <person name="Stewart B.A."/>
            <person name="Lee S.R."/>
            <person name="Wilamowska K."/>
            <person name="Weinberg Z."/>
            <person name="Ruzzo W.L."/>
            <person name="Wloga D."/>
            <person name="Gaertig J."/>
            <person name="Frankel J."/>
            <person name="Tsao C.-C."/>
            <person name="Gorovsky M.A."/>
            <person name="Keeling P.J."/>
            <person name="Waller R.F."/>
            <person name="Patron N.J."/>
            <person name="Cherry J.M."/>
            <person name="Stover N.A."/>
            <person name="Krieger C.J."/>
            <person name="del Toro C."/>
            <person name="Ryder H.F."/>
            <person name="Williamson S.C."/>
            <person name="Barbeau R.A."/>
            <person name="Hamilton E.P."/>
            <person name="Orias E."/>
        </authorList>
    </citation>
    <scope>NUCLEOTIDE SEQUENCE [LARGE SCALE GENOMIC DNA]</scope>
    <source>
        <strain evidence="3">SB210</strain>
    </source>
</reference>
<feature type="non-terminal residue" evidence="2">
    <location>
        <position position="1"/>
    </location>
</feature>
<feature type="compositionally biased region" description="Low complexity" evidence="1">
    <location>
        <begin position="791"/>
        <end position="806"/>
    </location>
</feature>
<dbReference type="HOGENOM" id="CLU_327485_0_0_1"/>
<name>Q22C59_TETTS</name>
<organism evidence="2 3">
    <name type="scientific">Tetrahymena thermophila (strain SB210)</name>
    <dbReference type="NCBI Taxonomy" id="312017"/>
    <lineage>
        <taxon>Eukaryota</taxon>
        <taxon>Sar</taxon>
        <taxon>Alveolata</taxon>
        <taxon>Ciliophora</taxon>
        <taxon>Intramacronucleata</taxon>
        <taxon>Oligohymenophorea</taxon>
        <taxon>Hymenostomatida</taxon>
        <taxon>Tetrahymenina</taxon>
        <taxon>Tetrahymenidae</taxon>
        <taxon>Tetrahymena</taxon>
    </lineage>
</organism>
<dbReference type="EMBL" id="GG662480">
    <property type="protein sequence ID" value="EAR82897.2"/>
    <property type="molecule type" value="Genomic_DNA"/>
</dbReference>
<feature type="region of interest" description="Disordered" evidence="1">
    <location>
        <begin position="296"/>
        <end position="332"/>
    </location>
</feature>
<dbReference type="AlphaFoldDB" id="Q22C59"/>
<feature type="region of interest" description="Disordered" evidence="1">
    <location>
        <begin position="791"/>
        <end position="815"/>
    </location>
</feature>
<protein>
    <submittedName>
        <fullName evidence="2">Uncharacterized protein</fullName>
    </submittedName>
</protein>
<accession>Q22C59</accession>
<gene>
    <name evidence="2" type="ORF">TTHERM_01075810</name>
</gene>
<evidence type="ECO:0000313" key="3">
    <source>
        <dbReference type="Proteomes" id="UP000009168"/>
    </source>
</evidence>
<feature type="region of interest" description="Disordered" evidence="1">
    <location>
        <begin position="391"/>
        <end position="424"/>
    </location>
</feature>
<dbReference type="InParanoid" id="Q22C59"/>
<keyword evidence="3" id="KW-1185">Reference proteome</keyword>
<dbReference type="GeneID" id="7832182"/>
<dbReference type="KEGG" id="tet:TTHERM_01075810"/>
<dbReference type="RefSeq" id="XP_001030560.2">
    <property type="nucleotide sequence ID" value="XM_001030560.2"/>
</dbReference>
<dbReference type="Proteomes" id="UP000009168">
    <property type="component" value="Unassembled WGS sequence"/>
</dbReference>
<sequence length="923" mass="109629">HFQKNCDYLFCLKASKQINNQNSFSHQIKSCQSKYSNNIKKIQQMNMQSTQQKTRPNKVMTSLHPAQNILSTQNPIYLPENKIEFKSRYSLPHLHHHNINQRNQLNQNFHSLEVTANERPFSFYNYLNTPDGLPTTQNYYLHVNCNEKDPQFQYINNVLQINNDQSSSIIIADKQHYQLINPSQLFPNQHMIHINPLQKSLYPNYSHMVQPQQSTYYQGFPGQVPINTYEYCYSNSISQNNSQQPDQIIPKKQVHNIALDEEPSNLVINNQIQETKDNQKVSFYNSKRKTLEVYKNKQNDCQDSSSSKDTLGQQNGVRQENSLQKQNDKNENNNWVHILNTIIKNEYDSEKKAKKININYEQNQKNEELKVHTQLKQQQIQLFNQLDNQCQQNDNSNNQQSEQKVLKQQQQNSNNPTIQEDQGEFKNQSKLYSLQYFKKQTCGFRKKSKNDTEIEVESTINQFIQFKDNYLKIENNFQKDHDCDEQKMQSSQQTLQNQTLFKLDKGLLKKRKLYQKSDEDLINKLSYTVKVESNHESLLSQNSNLKKKHTIKIQQELKQNLNSPKTSVIKQQQKLQENVQVDCNQDNQNESITNEHSQIASTFSDEFLIDLKKQQLLNFRSQKASLKNKKGEKSDQKQKNRCDILKQIENEDKFFDEYENQEEWEDSFFHQMKQNSRSGGKSFFLVSNYKKRLFKQLEENDQSVILSMKKSKKFNFSKNVIKQFLKVMNSQINYIYILDENSNNKSDQQTQIAHNEKFCHKIQYNAENVQKLTQENESHNFDQEIQFKQSNLNNNKKQKNNQFDQQSAKKEDNFDRSKYIQIQNPSQSLLNELRQKLKKFLISTSYTHFSLKKIISHKYYSLYFQDFLQNYSDEWIQSGKTKYKNEQKIMIHFLKLCFCNRKLLIFLSQHDPLKNKDSNENEE</sequence>
<evidence type="ECO:0000256" key="1">
    <source>
        <dbReference type="SAM" id="MobiDB-lite"/>
    </source>
</evidence>
<evidence type="ECO:0000313" key="2">
    <source>
        <dbReference type="EMBL" id="EAR82897.2"/>
    </source>
</evidence>
<proteinExistence type="predicted"/>